<evidence type="ECO:0000313" key="19">
    <source>
        <dbReference type="EMBL" id="SEJ46273.1"/>
    </source>
</evidence>
<dbReference type="STRING" id="408657.SAMN04487995_4789"/>
<dbReference type="SMART" id="SM00487">
    <property type="entry name" value="DEXDc"/>
    <property type="match status" value="1"/>
</dbReference>
<evidence type="ECO:0000256" key="3">
    <source>
        <dbReference type="ARBA" id="ARBA00022490"/>
    </source>
</evidence>
<dbReference type="SMART" id="SM00490">
    <property type="entry name" value="HELICc"/>
    <property type="match status" value="1"/>
</dbReference>
<comment type="subcellular location">
    <subcellularLocation>
        <location evidence="1 13 14">Cytoplasm</location>
    </subcellularLocation>
</comment>
<dbReference type="Pfam" id="PF02151">
    <property type="entry name" value="UVR"/>
    <property type="match status" value="1"/>
</dbReference>
<evidence type="ECO:0000313" key="20">
    <source>
        <dbReference type="Proteomes" id="UP000199532"/>
    </source>
</evidence>
<feature type="domain" description="Helicase ATP-binding" evidence="17">
    <location>
        <begin position="24"/>
        <end position="202"/>
    </location>
</feature>
<comment type="subunit">
    <text evidence="11 13 14">Forms a heterotetramer with UvrA during the search for lesions. Interacts with UvrC in an incision complex.</text>
</comment>
<dbReference type="InterPro" id="IPR004807">
    <property type="entry name" value="UvrB"/>
</dbReference>
<dbReference type="Pfam" id="PF12344">
    <property type="entry name" value="UvrB"/>
    <property type="match status" value="1"/>
</dbReference>
<name>A0A1H6YYE1_9BACT</name>
<dbReference type="PROSITE" id="PS51194">
    <property type="entry name" value="HELICASE_CTER"/>
    <property type="match status" value="1"/>
</dbReference>
<dbReference type="InterPro" id="IPR036876">
    <property type="entry name" value="UVR_dom_sf"/>
</dbReference>
<keyword evidence="5 13" id="KW-0227">DNA damage</keyword>
<dbReference type="PANTHER" id="PTHR24029:SF0">
    <property type="entry name" value="UVRABC SYSTEM PROTEIN B"/>
    <property type="match status" value="1"/>
</dbReference>
<keyword evidence="8 13" id="KW-0267">Excision nuclease</keyword>
<evidence type="ECO:0000256" key="5">
    <source>
        <dbReference type="ARBA" id="ARBA00022763"/>
    </source>
</evidence>
<accession>A0A1H6YYE1</accession>
<evidence type="ECO:0000256" key="11">
    <source>
        <dbReference type="ARBA" id="ARBA00026033"/>
    </source>
</evidence>
<dbReference type="OrthoDB" id="9806651at2"/>
<evidence type="ECO:0000256" key="10">
    <source>
        <dbReference type="ARBA" id="ARBA00023236"/>
    </source>
</evidence>
<dbReference type="InterPro" id="IPR001650">
    <property type="entry name" value="Helicase_C-like"/>
</dbReference>
<evidence type="ECO:0000256" key="14">
    <source>
        <dbReference type="RuleBase" id="RU003587"/>
    </source>
</evidence>
<dbReference type="PROSITE" id="PS51192">
    <property type="entry name" value="HELICASE_ATP_BIND_1"/>
    <property type="match status" value="1"/>
</dbReference>
<dbReference type="RefSeq" id="WP_090339012.1">
    <property type="nucleotide sequence ID" value="NZ_FNXY01000008.1"/>
</dbReference>
<comment type="domain">
    <text evidence="13">The beta-hairpin motif is involved in DNA binding.</text>
</comment>
<comment type="similarity">
    <text evidence="2 13 14">Belongs to the UvrB family.</text>
</comment>
<dbReference type="AlphaFoldDB" id="A0A1H6YYE1"/>
<evidence type="ECO:0000256" key="13">
    <source>
        <dbReference type="HAMAP-Rule" id="MF_00204"/>
    </source>
</evidence>
<dbReference type="Pfam" id="PF00271">
    <property type="entry name" value="Helicase_C"/>
    <property type="match status" value="1"/>
</dbReference>
<dbReference type="EMBL" id="FNXY01000008">
    <property type="protein sequence ID" value="SEJ46273.1"/>
    <property type="molecule type" value="Genomic_DNA"/>
</dbReference>
<feature type="short sequence motif" description="Beta-hairpin" evidence="13">
    <location>
        <begin position="90"/>
        <end position="113"/>
    </location>
</feature>
<evidence type="ECO:0000256" key="1">
    <source>
        <dbReference type="ARBA" id="ARBA00004496"/>
    </source>
</evidence>
<sequence>MNFELTSEYQPTGDQPEAIRQLLEGIAAGEPAQTLLGVTGSGKTFTVANVVAEINRPTLVLSHNKTLAAQLYGEFKQFFPNNAVEYFISYYDYYQPEAFISSTNTYIEKDLMINQEIDKLRLHTVSSLMSGRRDVLVVASVSCIYGAGNPNEYKKSIVKAKLGDIVSRNQFLFRLVEILYSRTEVEFGRGTFRVKGDTVDVYPGYADFAYRFIFFGDEIEEIQRIEPDSGKKISSEKAVSIFPANLFVTGRDVLSQSIKEIQDDLVKQINYFTSNGRVSEAERVKERTEFDMEMMRELGYCSGIENYSRYFDRRIPGQRPFCLLDYFPEDFLMVVDESHATMPQLKAMWGGDRSRKEALVEYGFRLPSALDNRPLTFQEFEDLTPQTIFVSATPAEYELRRSDGVVVEQIIRPTGLLDPEIEVRPSLNQIDDLLEEITIRIKQGDRVLITTLTKRMAEELSKYLDRVGIKCRYIHSEVKALDRVEILRELRLGVFDVLVGVNLLREGLDLPEVSLVAIMDADKEGFLRDIRSLIQTIGRAARNENGKVLMYADVMTGSMEQAIGETNRRRAIQLAYNEEHGITPKTILKSKEAIMEQTSVADSKPRKIYVEPSEIRIAADPVVQYMGKNDLQKLIVETQKKMESAAKDMDFLEAARLRDELLQLKERAKEKV</sequence>
<dbReference type="InterPro" id="IPR014001">
    <property type="entry name" value="Helicase_ATP-bd"/>
</dbReference>
<evidence type="ECO:0000256" key="4">
    <source>
        <dbReference type="ARBA" id="ARBA00022741"/>
    </source>
</evidence>
<comment type="function">
    <text evidence="13">The UvrABC repair system catalyzes the recognition and processing of DNA lesions. A damage recognition complex composed of 2 UvrA and 2 UvrB subunits scans DNA for abnormalities. Upon binding of the UvrA(2)B(2) complex to a putative damaged site, the DNA wraps around one UvrB monomer. DNA wrap is dependent on ATP binding by UvrB and probably causes local melting of the DNA helix, facilitating insertion of UvrB beta-hairpin between the DNA strands. Then UvrB probes one DNA strand for the presence of a lesion. If a lesion is found the UvrA subunits dissociate and the UvrB-DNA preincision complex is formed. This complex is subsequently bound by UvrC and the second UvrB is released. If no lesion is found, the DNA wraps around the other UvrB subunit that will check the other stand for damage.</text>
</comment>
<dbReference type="GO" id="GO:0016887">
    <property type="term" value="F:ATP hydrolysis activity"/>
    <property type="evidence" value="ECO:0007669"/>
    <property type="project" value="InterPro"/>
</dbReference>
<feature type="coiled-coil region" evidence="15">
    <location>
        <begin position="628"/>
        <end position="655"/>
    </location>
</feature>
<dbReference type="InterPro" id="IPR041471">
    <property type="entry name" value="UvrB_inter"/>
</dbReference>
<evidence type="ECO:0000256" key="2">
    <source>
        <dbReference type="ARBA" id="ARBA00008533"/>
    </source>
</evidence>
<keyword evidence="4 13" id="KW-0547">Nucleotide-binding</keyword>
<dbReference type="GO" id="GO:0009381">
    <property type="term" value="F:excinuclease ABC activity"/>
    <property type="evidence" value="ECO:0007669"/>
    <property type="project" value="UniProtKB-UniRule"/>
</dbReference>
<dbReference type="GO" id="GO:0005524">
    <property type="term" value="F:ATP binding"/>
    <property type="evidence" value="ECO:0007669"/>
    <property type="project" value="UniProtKB-UniRule"/>
</dbReference>
<keyword evidence="6 13" id="KW-0228">DNA excision</keyword>
<feature type="domain" description="Helicase C-terminal" evidence="18">
    <location>
        <begin position="429"/>
        <end position="591"/>
    </location>
</feature>
<gene>
    <name evidence="13" type="primary">uvrB</name>
    <name evidence="19" type="ORF">SAMN04487995_4789</name>
</gene>
<keyword evidence="20" id="KW-1185">Reference proteome</keyword>
<evidence type="ECO:0000256" key="8">
    <source>
        <dbReference type="ARBA" id="ARBA00022881"/>
    </source>
</evidence>
<dbReference type="InterPro" id="IPR027417">
    <property type="entry name" value="P-loop_NTPase"/>
</dbReference>
<evidence type="ECO:0000259" key="16">
    <source>
        <dbReference type="PROSITE" id="PS50151"/>
    </source>
</evidence>
<evidence type="ECO:0000259" key="17">
    <source>
        <dbReference type="PROSITE" id="PS51192"/>
    </source>
</evidence>
<dbReference type="GO" id="GO:0003677">
    <property type="term" value="F:DNA binding"/>
    <property type="evidence" value="ECO:0007669"/>
    <property type="project" value="UniProtKB-UniRule"/>
</dbReference>
<dbReference type="SUPFAM" id="SSF46600">
    <property type="entry name" value="C-terminal UvrC-binding domain of UvrB"/>
    <property type="match status" value="1"/>
</dbReference>
<reference evidence="19 20" key="1">
    <citation type="submission" date="2016-10" db="EMBL/GenBank/DDBJ databases">
        <authorList>
            <person name="de Groot N.N."/>
        </authorList>
    </citation>
    <scope>NUCLEOTIDE SEQUENCE [LARGE SCALE GENOMIC DNA]</scope>
    <source>
        <strain evidence="19 20">DSM 19938</strain>
    </source>
</reference>
<protein>
    <recommendedName>
        <fullName evidence="12 13">UvrABC system protein B</fullName>
        <shortName evidence="13">Protein UvrB</shortName>
    </recommendedName>
    <alternativeName>
        <fullName evidence="13">Excinuclease ABC subunit B</fullName>
    </alternativeName>
</protein>
<keyword evidence="7 13" id="KW-0067">ATP-binding</keyword>
<dbReference type="Pfam" id="PF04851">
    <property type="entry name" value="ResIII"/>
    <property type="match status" value="1"/>
</dbReference>
<dbReference type="CDD" id="cd17916">
    <property type="entry name" value="DEXHc_UvrB"/>
    <property type="match status" value="1"/>
</dbReference>
<dbReference type="NCBIfam" id="TIGR00631">
    <property type="entry name" value="uvrb"/>
    <property type="match status" value="1"/>
</dbReference>
<feature type="binding site" evidence="13">
    <location>
        <begin position="37"/>
        <end position="44"/>
    </location>
    <ligand>
        <name>ATP</name>
        <dbReference type="ChEBI" id="CHEBI:30616"/>
    </ligand>
</feature>
<keyword evidence="15" id="KW-0175">Coiled coil</keyword>
<dbReference type="Proteomes" id="UP000199532">
    <property type="component" value="Unassembled WGS sequence"/>
</dbReference>
<evidence type="ECO:0000256" key="7">
    <source>
        <dbReference type="ARBA" id="ARBA00022840"/>
    </source>
</evidence>
<dbReference type="Gene3D" id="4.10.860.10">
    <property type="entry name" value="UVR domain"/>
    <property type="match status" value="1"/>
</dbReference>
<dbReference type="PANTHER" id="PTHR24029">
    <property type="entry name" value="UVRABC SYSTEM PROTEIN B"/>
    <property type="match status" value="1"/>
</dbReference>
<dbReference type="GO" id="GO:0005737">
    <property type="term" value="C:cytoplasm"/>
    <property type="evidence" value="ECO:0007669"/>
    <property type="project" value="UniProtKB-SubCell"/>
</dbReference>
<keyword evidence="10 13" id="KW-0742">SOS response</keyword>
<dbReference type="GO" id="GO:0009432">
    <property type="term" value="P:SOS response"/>
    <property type="evidence" value="ECO:0007669"/>
    <property type="project" value="UniProtKB-UniRule"/>
</dbReference>
<proteinExistence type="inferred from homology"/>
<feature type="domain" description="UVR" evidence="16">
    <location>
        <begin position="632"/>
        <end position="667"/>
    </location>
</feature>
<dbReference type="PROSITE" id="PS50151">
    <property type="entry name" value="UVR"/>
    <property type="match status" value="1"/>
</dbReference>
<dbReference type="InterPro" id="IPR024759">
    <property type="entry name" value="UvrB_YAD/RRR_dom"/>
</dbReference>
<keyword evidence="3 13" id="KW-0963">Cytoplasm</keyword>
<evidence type="ECO:0000256" key="6">
    <source>
        <dbReference type="ARBA" id="ARBA00022769"/>
    </source>
</evidence>
<evidence type="ECO:0000256" key="9">
    <source>
        <dbReference type="ARBA" id="ARBA00023204"/>
    </source>
</evidence>
<keyword evidence="9 13" id="KW-0234">DNA repair</keyword>
<dbReference type="HAMAP" id="MF_00204">
    <property type="entry name" value="UvrB"/>
    <property type="match status" value="1"/>
</dbReference>
<organism evidence="19 20">
    <name type="scientific">Dyadobacter koreensis</name>
    <dbReference type="NCBI Taxonomy" id="408657"/>
    <lineage>
        <taxon>Bacteria</taxon>
        <taxon>Pseudomonadati</taxon>
        <taxon>Bacteroidota</taxon>
        <taxon>Cytophagia</taxon>
        <taxon>Cytophagales</taxon>
        <taxon>Spirosomataceae</taxon>
        <taxon>Dyadobacter</taxon>
    </lineage>
</organism>
<evidence type="ECO:0000256" key="12">
    <source>
        <dbReference type="ARBA" id="ARBA00029504"/>
    </source>
</evidence>
<dbReference type="Pfam" id="PF17757">
    <property type="entry name" value="UvrB_inter"/>
    <property type="match status" value="1"/>
</dbReference>
<dbReference type="CDD" id="cd18790">
    <property type="entry name" value="SF2_C_UvrB"/>
    <property type="match status" value="1"/>
</dbReference>
<dbReference type="GO" id="GO:0009380">
    <property type="term" value="C:excinuclease repair complex"/>
    <property type="evidence" value="ECO:0007669"/>
    <property type="project" value="InterPro"/>
</dbReference>
<evidence type="ECO:0000259" key="18">
    <source>
        <dbReference type="PROSITE" id="PS51194"/>
    </source>
</evidence>
<dbReference type="NCBIfam" id="NF003673">
    <property type="entry name" value="PRK05298.1"/>
    <property type="match status" value="1"/>
</dbReference>
<evidence type="ECO:0000256" key="15">
    <source>
        <dbReference type="SAM" id="Coils"/>
    </source>
</evidence>
<dbReference type="InterPro" id="IPR006935">
    <property type="entry name" value="Helicase/UvrB_N"/>
</dbReference>
<dbReference type="Gene3D" id="3.40.50.300">
    <property type="entry name" value="P-loop containing nucleotide triphosphate hydrolases"/>
    <property type="match status" value="3"/>
</dbReference>
<dbReference type="SUPFAM" id="SSF52540">
    <property type="entry name" value="P-loop containing nucleoside triphosphate hydrolases"/>
    <property type="match status" value="2"/>
</dbReference>
<dbReference type="InterPro" id="IPR001943">
    <property type="entry name" value="UVR_dom"/>
</dbReference>
<dbReference type="GO" id="GO:0006289">
    <property type="term" value="P:nucleotide-excision repair"/>
    <property type="evidence" value="ECO:0007669"/>
    <property type="project" value="UniProtKB-UniRule"/>
</dbReference>